<feature type="domain" description="DUF7651" evidence="9">
    <location>
        <begin position="69"/>
        <end position="271"/>
    </location>
</feature>
<sequence>MPGIPLSNDPLHPRGVDQMYHDGSHVHLSEEDRIAAEQSFSIYCKPVELYNILQRRAVDRPFILQRCLRYKQQVKTNKKIQMTVYLSGTVDDRTKTQIPFPMHILLARPMSSNAENSAVYQFSKVCVLTSYTGMNEVNQSRVKFILPEMNKLSVEIDSGKICILFISCVSSLICSPYLKCCLCHTVYTGGSGLVGKISLEMLHLSWEESPSLALGERVELFTTVDMKSCIVKPSFVDKKLCISFQNFSSSGDASTPLQLPVYISVKEVGAREKTPNGLRLRSGNVIFSYRYYNNKLHKIEVTEDFSCPFCLVKCASFKGLRHHLPSSHDLFSFEFWVDEEYQIVFISFDTDKWISEINGDGLDPKRNTFIFCYKPLRRREPKSLHQYAKHVHPFFLDSDSPAALHGSREENDGVVDCMEYNTSSANATGCSSACASAHLYPDPECIQSVSISNTSPPSMLQFAKTRKLSLESSDLRNRTLLQKRQFFHSHRAQPMELEQVLSDRDSEDEVDDDVADFEDRRMLDDFVDVTDDEKDMMHLWNSFVRKQRVVADGHISWACEAFSNFHGRDLVQAPAVLRCWRLFMIKLWNHGLLDARIMNKCNMILEQCQNQDAEPKRS</sequence>
<evidence type="ECO:0000256" key="3">
    <source>
        <dbReference type="ARBA" id="ARBA00022771"/>
    </source>
</evidence>
<feature type="domain" description="Polycomb protein SUZ12-like zinc finger" evidence="8">
    <location>
        <begin position="283"/>
        <end position="349"/>
    </location>
</feature>
<comment type="similarity">
    <text evidence="1">Belongs to the VEFS (VRN2-EMF2-FIS2-SU(Z)12) family.</text>
</comment>
<dbReference type="GO" id="GO:0008270">
    <property type="term" value="F:zinc ion binding"/>
    <property type="evidence" value="ECO:0007669"/>
    <property type="project" value="UniProtKB-KW"/>
</dbReference>
<evidence type="ECO:0000259" key="7">
    <source>
        <dbReference type="Pfam" id="PF09733"/>
    </source>
</evidence>
<dbReference type="Proteomes" id="UP000077755">
    <property type="component" value="Chromosome 3"/>
</dbReference>
<evidence type="ECO:0008006" key="12">
    <source>
        <dbReference type="Google" id="ProtNLM"/>
    </source>
</evidence>
<evidence type="ECO:0000313" key="10">
    <source>
        <dbReference type="EMBL" id="WOG91438.1"/>
    </source>
</evidence>
<evidence type="ECO:0000256" key="1">
    <source>
        <dbReference type="ARBA" id="ARBA00007416"/>
    </source>
</evidence>
<dbReference type="CDD" id="cd21749">
    <property type="entry name" value="ZnB-Zn_EMF2-like"/>
    <property type="match status" value="1"/>
</dbReference>
<dbReference type="InterPro" id="IPR057540">
    <property type="entry name" value="Znf_SUZ12"/>
</dbReference>
<dbReference type="InterPro" id="IPR019135">
    <property type="entry name" value="Polycomb_protein_VEFS-Box"/>
</dbReference>
<evidence type="ECO:0000256" key="4">
    <source>
        <dbReference type="ARBA" id="ARBA00022833"/>
    </source>
</evidence>
<reference evidence="10" key="1">
    <citation type="journal article" date="2016" name="Nat. Genet.">
        <title>A high-quality carrot genome assembly provides new insights into carotenoid accumulation and asterid genome evolution.</title>
        <authorList>
            <person name="Iorizzo M."/>
            <person name="Ellison S."/>
            <person name="Senalik D."/>
            <person name="Zeng P."/>
            <person name="Satapoomin P."/>
            <person name="Huang J."/>
            <person name="Bowman M."/>
            <person name="Iovene M."/>
            <person name="Sanseverino W."/>
            <person name="Cavagnaro P."/>
            <person name="Yildiz M."/>
            <person name="Macko-Podgorni A."/>
            <person name="Moranska E."/>
            <person name="Grzebelus E."/>
            <person name="Grzebelus D."/>
            <person name="Ashrafi H."/>
            <person name="Zheng Z."/>
            <person name="Cheng S."/>
            <person name="Spooner D."/>
            <person name="Van Deynze A."/>
            <person name="Simon P."/>
        </authorList>
    </citation>
    <scope>NUCLEOTIDE SEQUENCE</scope>
    <source>
        <tissue evidence="10">Leaf</tissue>
    </source>
</reference>
<evidence type="ECO:0000313" key="11">
    <source>
        <dbReference type="Proteomes" id="UP000077755"/>
    </source>
</evidence>
<keyword evidence="5" id="KW-0805">Transcription regulation</keyword>
<dbReference type="Pfam" id="PF23320">
    <property type="entry name" value="Zn_SUZ12"/>
    <property type="match status" value="1"/>
</dbReference>
<evidence type="ECO:0000259" key="9">
    <source>
        <dbReference type="Pfam" id="PF24663"/>
    </source>
</evidence>
<evidence type="ECO:0000256" key="2">
    <source>
        <dbReference type="ARBA" id="ARBA00022723"/>
    </source>
</evidence>
<dbReference type="PANTHER" id="PTHR22597">
    <property type="entry name" value="POLYCOMB GROUP PROTEIN"/>
    <property type="match status" value="1"/>
</dbReference>
<organism evidence="10 11">
    <name type="scientific">Daucus carota subsp. sativus</name>
    <name type="common">Carrot</name>
    <dbReference type="NCBI Taxonomy" id="79200"/>
    <lineage>
        <taxon>Eukaryota</taxon>
        <taxon>Viridiplantae</taxon>
        <taxon>Streptophyta</taxon>
        <taxon>Embryophyta</taxon>
        <taxon>Tracheophyta</taxon>
        <taxon>Spermatophyta</taxon>
        <taxon>Magnoliopsida</taxon>
        <taxon>eudicotyledons</taxon>
        <taxon>Gunneridae</taxon>
        <taxon>Pentapetalae</taxon>
        <taxon>asterids</taxon>
        <taxon>campanulids</taxon>
        <taxon>Apiales</taxon>
        <taxon>Apiaceae</taxon>
        <taxon>Apioideae</taxon>
        <taxon>Scandiceae</taxon>
        <taxon>Daucinae</taxon>
        <taxon>Daucus</taxon>
        <taxon>Daucus sect. Daucus</taxon>
    </lineage>
</organism>
<evidence type="ECO:0000256" key="6">
    <source>
        <dbReference type="ARBA" id="ARBA00023163"/>
    </source>
</evidence>
<evidence type="ECO:0000259" key="8">
    <source>
        <dbReference type="Pfam" id="PF23320"/>
    </source>
</evidence>
<dbReference type="GO" id="GO:0005634">
    <property type="term" value="C:nucleus"/>
    <property type="evidence" value="ECO:0007669"/>
    <property type="project" value="TreeGrafter"/>
</dbReference>
<keyword evidence="4" id="KW-0862">Zinc</keyword>
<keyword evidence="3" id="KW-0863">Zinc-finger</keyword>
<protein>
    <recommendedName>
        <fullName evidence="12">Polycomb protein VEFS-Box domain-containing protein</fullName>
    </recommendedName>
</protein>
<dbReference type="AlphaFoldDB" id="A0AAF1AQG5"/>
<proteinExistence type="inferred from homology"/>
<accession>A0AAF1AQG5</accession>
<dbReference type="GO" id="GO:0031490">
    <property type="term" value="F:chromatin DNA binding"/>
    <property type="evidence" value="ECO:0007669"/>
    <property type="project" value="TreeGrafter"/>
</dbReference>
<dbReference type="Pfam" id="PF24663">
    <property type="entry name" value="DUF7651"/>
    <property type="match status" value="1"/>
</dbReference>
<keyword evidence="11" id="KW-1185">Reference proteome</keyword>
<evidence type="ECO:0000256" key="5">
    <source>
        <dbReference type="ARBA" id="ARBA00023015"/>
    </source>
</evidence>
<dbReference type="Pfam" id="PF09733">
    <property type="entry name" value="VEFS-Box"/>
    <property type="match status" value="1"/>
</dbReference>
<reference evidence="10" key="2">
    <citation type="submission" date="2022-03" db="EMBL/GenBank/DDBJ databases">
        <title>Draft title - Genomic analysis of global carrot germplasm unveils the trajectory of domestication and the origin of high carotenoid orange carrot.</title>
        <authorList>
            <person name="Iorizzo M."/>
            <person name="Ellison S."/>
            <person name="Senalik D."/>
            <person name="Macko-Podgorni A."/>
            <person name="Grzebelus D."/>
            <person name="Bostan H."/>
            <person name="Rolling W."/>
            <person name="Curaba J."/>
            <person name="Simon P."/>
        </authorList>
    </citation>
    <scope>NUCLEOTIDE SEQUENCE</scope>
    <source>
        <tissue evidence="10">Leaf</tissue>
    </source>
</reference>
<keyword evidence="2" id="KW-0479">Metal-binding</keyword>
<dbReference type="PANTHER" id="PTHR22597:SF22">
    <property type="entry name" value="POLYCOMB GROUP PROTEIN EMBRYONIC FLOWER 2-RELATED"/>
    <property type="match status" value="1"/>
</dbReference>
<dbReference type="EMBL" id="CP093345">
    <property type="protein sequence ID" value="WOG91438.1"/>
    <property type="molecule type" value="Genomic_DNA"/>
</dbReference>
<dbReference type="CDD" id="cd21553">
    <property type="entry name" value="VEFS-box_EMF2-like"/>
    <property type="match status" value="1"/>
</dbReference>
<dbReference type="InterPro" id="IPR056068">
    <property type="entry name" value="EMF2-like_DUF7651"/>
</dbReference>
<feature type="domain" description="Polycomb protein VEFS-Box" evidence="7">
    <location>
        <begin position="479"/>
        <end position="598"/>
    </location>
</feature>
<name>A0AAF1AQG5_DAUCS</name>
<gene>
    <name evidence="10" type="ORF">DCAR_0310687</name>
</gene>
<keyword evidence="6" id="KW-0804">Transcription</keyword>